<evidence type="ECO:0000313" key="4">
    <source>
        <dbReference type="Proteomes" id="UP001320122"/>
    </source>
</evidence>
<evidence type="ECO:0000256" key="1">
    <source>
        <dbReference type="ARBA" id="ARBA00006987"/>
    </source>
</evidence>
<keyword evidence="4" id="KW-1185">Reference proteome</keyword>
<dbReference type="SUPFAM" id="SSF53850">
    <property type="entry name" value="Periplasmic binding protein-like II"/>
    <property type="match status" value="1"/>
</dbReference>
<dbReference type="InterPro" id="IPR005064">
    <property type="entry name" value="BUG"/>
</dbReference>
<dbReference type="CDD" id="cd07012">
    <property type="entry name" value="PBP2_Bug_TTT"/>
    <property type="match status" value="1"/>
</dbReference>
<proteinExistence type="inferred from homology"/>
<dbReference type="EMBL" id="JABFTT010000012">
    <property type="protein sequence ID" value="MCE8021465.1"/>
    <property type="molecule type" value="Genomic_DNA"/>
</dbReference>
<dbReference type="PIRSF" id="PIRSF017082">
    <property type="entry name" value="YflP"/>
    <property type="match status" value="1"/>
</dbReference>
<organism evidence="3 4">
    <name type="scientific">Billgrantia zhangzhouensis</name>
    <dbReference type="NCBI Taxonomy" id="2733481"/>
    <lineage>
        <taxon>Bacteria</taxon>
        <taxon>Pseudomonadati</taxon>
        <taxon>Pseudomonadota</taxon>
        <taxon>Gammaproteobacteria</taxon>
        <taxon>Oceanospirillales</taxon>
        <taxon>Halomonadaceae</taxon>
        <taxon>Billgrantia</taxon>
    </lineage>
</organism>
<comment type="similarity">
    <text evidence="1">Belongs to the UPF0065 (bug) family.</text>
</comment>
<protein>
    <submittedName>
        <fullName evidence="3">Tripartite tricarboxylate transporter substrate binding protein</fullName>
    </submittedName>
</protein>
<dbReference type="Pfam" id="PF03401">
    <property type="entry name" value="TctC"/>
    <property type="match status" value="1"/>
</dbReference>
<feature type="chain" id="PRO_5046819602" evidence="2">
    <location>
        <begin position="30"/>
        <end position="328"/>
    </location>
</feature>
<evidence type="ECO:0000313" key="3">
    <source>
        <dbReference type="EMBL" id="MCE8021465.1"/>
    </source>
</evidence>
<gene>
    <name evidence="3" type="ORF">HOP51_15300</name>
</gene>
<comment type="caution">
    <text evidence="3">The sequence shown here is derived from an EMBL/GenBank/DDBJ whole genome shotgun (WGS) entry which is preliminary data.</text>
</comment>
<dbReference type="Proteomes" id="UP001320122">
    <property type="component" value="Unassembled WGS sequence"/>
</dbReference>
<dbReference type="PANTHER" id="PTHR42928">
    <property type="entry name" value="TRICARBOXYLATE-BINDING PROTEIN"/>
    <property type="match status" value="1"/>
</dbReference>
<dbReference type="InterPro" id="IPR042100">
    <property type="entry name" value="Bug_dom1"/>
</dbReference>
<accession>A0ABS9AI71</accession>
<feature type="signal peptide" evidence="2">
    <location>
        <begin position="1"/>
        <end position="29"/>
    </location>
</feature>
<reference evidence="3 4" key="1">
    <citation type="journal article" date="2021" name="Front. Microbiol.">
        <title>Aerobic Denitrification and Heterotrophic Sulfur Oxidation in the Genus Halomonas Revealed by Six Novel Species Characterizations and Genome-Based Analysis.</title>
        <authorList>
            <person name="Wang L."/>
            <person name="Shao Z."/>
        </authorList>
    </citation>
    <scope>NUCLEOTIDE SEQUENCE [LARGE SCALE GENOMIC DNA]</scope>
    <source>
        <strain evidence="3 4">MCCC 1A11036</strain>
    </source>
</reference>
<evidence type="ECO:0000256" key="2">
    <source>
        <dbReference type="SAM" id="SignalP"/>
    </source>
</evidence>
<dbReference type="Gene3D" id="3.40.190.150">
    <property type="entry name" value="Bordetella uptake gene, domain 1"/>
    <property type="match status" value="1"/>
</dbReference>
<dbReference type="PANTHER" id="PTHR42928:SF5">
    <property type="entry name" value="BLR1237 PROTEIN"/>
    <property type="match status" value="1"/>
</dbReference>
<dbReference type="Gene3D" id="3.40.190.10">
    <property type="entry name" value="Periplasmic binding protein-like II"/>
    <property type="match status" value="1"/>
</dbReference>
<keyword evidence="2" id="KW-0732">Signal</keyword>
<name>A0ABS9AI71_9GAMM</name>
<sequence length="328" mass="34610">MRKIQALIKGSVGAIGLAMTVAGPMTAMAQEFPNKPITIIVGAAPGGATDLLARLMGREMSEYLGANVVIENVPGAGATIGMTQGASAEPDGYTLSFGNMGHLAANVAIYDDLPFDPIEDFEPIGNVANVPMVLTVSNQSGFETLEDFLTYMEENPGLANFGTSGPGSTGWLAPSLLLSLAELEAELVTYQGAGPALNDLFAGVMDAQIDQTATMIPVHTEGQAKALAITSEERIDQLPDVPTFAEAGMPEFDMVVWNGLVAPAGTPEDVLVRLEEAVNHALESEALNERYVELAMQAPSPEVRGREAFGALIQSDVERWLSVLTDMD</sequence>